<accession>A0A9X4IV68</accession>
<dbReference type="InterPro" id="IPR043129">
    <property type="entry name" value="ATPase_NBD"/>
</dbReference>
<protein>
    <submittedName>
        <fullName evidence="2">ROK family protein</fullName>
    </submittedName>
</protein>
<dbReference type="RefSeq" id="WP_274683847.1">
    <property type="nucleotide sequence ID" value="NZ_JAKNBA010000049.1"/>
</dbReference>
<dbReference type="Proteomes" id="UP001140979">
    <property type="component" value="Unassembled WGS sequence"/>
</dbReference>
<dbReference type="CDD" id="cd23763">
    <property type="entry name" value="ASKHA_ATPase_ROK"/>
    <property type="match status" value="1"/>
</dbReference>
<evidence type="ECO:0000256" key="1">
    <source>
        <dbReference type="ARBA" id="ARBA00006479"/>
    </source>
</evidence>
<dbReference type="Pfam" id="PF00480">
    <property type="entry name" value="ROK"/>
    <property type="match status" value="1"/>
</dbReference>
<reference evidence="2" key="1">
    <citation type="submission" date="2022-02" db="EMBL/GenBank/DDBJ databases">
        <title>Emergence and expansion in Europe of a Vibrio aestuarianus clonal complex pathogenic for oysters.</title>
        <authorList>
            <person name="Mesnil A."/>
            <person name="Travers M.-A."/>
        </authorList>
    </citation>
    <scope>NUCLEOTIDE SEQUENCE</scope>
    <source>
        <strain evidence="2">19_064_11T1</strain>
    </source>
</reference>
<dbReference type="AlphaFoldDB" id="A0A9X4IV68"/>
<dbReference type="InterPro" id="IPR000600">
    <property type="entry name" value="ROK"/>
</dbReference>
<dbReference type="Gene3D" id="3.30.420.40">
    <property type="match status" value="2"/>
</dbReference>
<evidence type="ECO:0000313" key="3">
    <source>
        <dbReference type="Proteomes" id="UP001140979"/>
    </source>
</evidence>
<dbReference type="SUPFAM" id="SSF53067">
    <property type="entry name" value="Actin-like ATPase domain"/>
    <property type="match status" value="1"/>
</dbReference>
<gene>
    <name evidence="2" type="ORF">L9W94_18050</name>
</gene>
<sequence>MYTIDIDVGGTKIAYGLFDNKKNLIYKCKEPTSNEYSPDEFFDNIVLNIENIININRITKRHLRGIGIGMPSFVLYEDGKIIKTANIQKIKDFNARSYLMNKLGSDVRVMLDNDAHTAALAEHRNGAGRGHKHMLYCPVSTGISSGIIIDNQLFRGRYGWAGESGHMIVTPDEGIECGCGNRGCLMSWCSGSMIVKHVQNKIEQGQQSLILKLAGSINEIEAVHINLAWKERDPLAMWAVSQMTKYLAIWLYNLYTTMNINCFIFGGGLLNFGDEFMDEIRKKFDSYNKCNLPVYFKRAELGDDLGIIGAAELLFN</sequence>
<proteinExistence type="inferred from homology"/>
<comment type="caution">
    <text evidence="2">The sequence shown here is derived from an EMBL/GenBank/DDBJ whole genome shotgun (WGS) entry which is preliminary data.</text>
</comment>
<name>A0A9X4IV68_9VIBR</name>
<dbReference type="PANTHER" id="PTHR18964">
    <property type="entry name" value="ROK (REPRESSOR, ORF, KINASE) FAMILY"/>
    <property type="match status" value="1"/>
</dbReference>
<evidence type="ECO:0000313" key="2">
    <source>
        <dbReference type="EMBL" id="MDE1244005.1"/>
    </source>
</evidence>
<organism evidence="2 3">
    <name type="scientific">Vibrio aestuarianus</name>
    <dbReference type="NCBI Taxonomy" id="28171"/>
    <lineage>
        <taxon>Bacteria</taxon>
        <taxon>Pseudomonadati</taxon>
        <taxon>Pseudomonadota</taxon>
        <taxon>Gammaproteobacteria</taxon>
        <taxon>Vibrionales</taxon>
        <taxon>Vibrionaceae</taxon>
        <taxon>Vibrio</taxon>
    </lineage>
</organism>
<dbReference type="EMBL" id="JAKNBA010000049">
    <property type="protein sequence ID" value="MDE1244005.1"/>
    <property type="molecule type" value="Genomic_DNA"/>
</dbReference>
<comment type="similarity">
    <text evidence="1">Belongs to the ROK (NagC/XylR) family.</text>
</comment>
<dbReference type="PANTHER" id="PTHR18964:SF149">
    <property type="entry name" value="BIFUNCTIONAL UDP-N-ACETYLGLUCOSAMINE 2-EPIMERASE_N-ACETYLMANNOSAMINE KINASE"/>
    <property type="match status" value="1"/>
</dbReference>